<accession>A0A4C1XV88</accession>
<organism evidence="1 2">
    <name type="scientific">Eumeta variegata</name>
    <name type="common">Bagworm moth</name>
    <name type="synonym">Eumeta japonica</name>
    <dbReference type="NCBI Taxonomy" id="151549"/>
    <lineage>
        <taxon>Eukaryota</taxon>
        <taxon>Metazoa</taxon>
        <taxon>Ecdysozoa</taxon>
        <taxon>Arthropoda</taxon>
        <taxon>Hexapoda</taxon>
        <taxon>Insecta</taxon>
        <taxon>Pterygota</taxon>
        <taxon>Neoptera</taxon>
        <taxon>Endopterygota</taxon>
        <taxon>Lepidoptera</taxon>
        <taxon>Glossata</taxon>
        <taxon>Ditrysia</taxon>
        <taxon>Tineoidea</taxon>
        <taxon>Psychidae</taxon>
        <taxon>Oiketicinae</taxon>
        <taxon>Eumeta</taxon>
    </lineage>
</organism>
<comment type="caution">
    <text evidence="1">The sequence shown here is derived from an EMBL/GenBank/DDBJ whole genome shotgun (WGS) entry which is preliminary data.</text>
</comment>
<keyword evidence="2" id="KW-1185">Reference proteome</keyword>
<sequence>MRVTERGFIFVSRDLTRPRSRVPLFCVLIFGSAISRTNNRVFLLSLLAPRRRAPDRIFFRVAPSRTARGAVRGGGKFSFFFFAFVVFQRACNAPGAPPVSYIPNRVALAHRMCDSFKETAAVTSFY</sequence>
<dbReference type="EMBL" id="BGZK01000948">
    <property type="protein sequence ID" value="GBP66139.1"/>
    <property type="molecule type" value="Genomic_DNA"/>
</dbReference>
<dbReference type="AlphaFoldDB" id="A0A4C1XV88"/>
<gene>
    <name evidence="1" type="ORF">EVAR_51308_1</name>
</gene>
<protein>
    <submittedName>
        <fullName evidence="1">Uncharacterized protein</fullName>
    </submittedName>
</protein>
<proteinExistence type="predicted"/>
<name>A0A4C1XV88_EUMVA</name>
<evidence type="ECO:0000313" key="1">
    <source>
        <dbReference type="EMBL" id="GBP66139.1"/>
    </source>
</evidence>
<dbReference type="Proteomes" id="UP000299102">
    <property type="component" value="Unassembled WGS sequence"/>
</dbReference>
<reference evidence="1 2" key="1">
    <citation type="journal article" date="2019" name="Commun. Biol.">
        <title>The bagworm genome reveals a unique fibroin gene that provides high tensile strength.</title>
        <authorList>
            <person name="Kono N."/>
            <person name="Nakamura H."/>
            <person name="Ohtoshi R."/>
            <person name="Tomita M."/>
            <person name="Numata K."/>
            <person name="Arakawa K."/>
        </authorList>
    </citation>
    <scope>NUCLEOTIDE SEQUENCE [LARGE SCALE GENOMIC DNA]</scope>
</reference>
<evidence type="ECO:0000313" key="2">
    <source>
        <dbReference type="Proteomes" id="UP000299102"/>
    </source>
</evidence>